<evidence type="ECO:0000313" key="1">
    <source>
        <dbReference type="EMBL" id="GJE98955.1"/>
    </source>
</evidence>
<organism evidence="1 2">
    <name type="scientific">Phanerochaete sordida</name>
    <dbReference type="NCBI Taxonomy" id="48140"/>
    <lineage>
        <taxon>Eukaryota</taxon>
        <taxon>Fungi</taxon>
        <taxon>Dikarya</taxon>
        <taxon>Basidiomycota</taxon>
        <taxon>Agaricomycotina</taxon>
        <taxon>Agaricomycetes</taxon>
        <taxon>Polyporales</taxon>
        <taxon>Phanerochaetaceae</taxon>
        <taxon>Phanerochaete</taxon>
    </lineage>
</organism>
<reference evidence="1 2" key="1">
    <citation type="submission" date="2021-08" db="EMBL/GenBank/DDBJ databases">
        <title>Draft Genome Sequence of Phanerochaete sordida strain YK-624.</title>
        <authorList>
            <person name="Mori T."/>
            <person name="Dohra H."/>
            <person name="Suzuki T."/>
            <person name="Kawagishi H."/>
            <person name="Hirai H."/>
        </authorList>
    </citation>
    <scope>NUCLEOTIDE SEQUENCE [LARGE SCALE GENOMIC DNA]</scope>
    <source>
        <strain evidence="1 2">YK-624</strain>
    </source>
</reference>
<dbReference type="Proteomes" id="UP000703269">
    <property type="component" value="Unassembled WGS sequence"/>
</dbReference>
<evidence type="ECO:0000313" key="2">
    <source>
        <dbReference type="Proteomes" id="UP000703269"/>
    </source>
</evidence>
<name>A0A9P3GSW5_9APHY</name>
<sequence length="89" mass="10045">MNGLVILQRSCERTESGLFDCWDTRTNLIRCTHCVPGDACGTYPSRRRALRRPTRSTSGLHRQPTQNLCLAYIQSTSKLSLPVSLNEHV</sequence>
<comment type="caution">
    <text evidence="1">The sequence shown here is derived from an EMBL/GenBank/DDBJ whole genome shotgun (WGS) entry which is preliminary data.</text>
</comment>
<keyword evidence="2" id="KW-1185">Reference proteome</keyword>
<accession>A0A9P3GSW5</accession>
<gene>
    <name evidence="1" type="ORF">PsYK624_151930</name>
</gene>
<proteinExistence type="predicted"/>
<dbReference type="EMBL" id="BPQB01000097">
    <property type="protein sequence ID" value="GJE98955.1"/>
    <property type="molecule type" value="Genomic_DNA"/>
</dbReference>
<protein>
    <submittedName>
        <fullName evidence="1">Uncharacterized protein</fullName>
    </submittedName>
</protein>
<dbReference type="AlphaFoldDB" id="A0A9P3GSW5"/>